<reference evidence="1" key="1">
    <citation type="submission" date="2023-07" db="EMBL/GenBank/DDBJ databases">
        <authorList>
            <consortium name="CYATHOMIX"/>
        </authorList>
    </citation>
    <scope>NUCLEOTIDE SEQUENCE</scope>
    <source>
        <strain evidence="1">N/A</strain>
    </source>
</reference>
<evidence type="ECO:0000313" key="2">
    <source>
        <dbReference type="Proteomes" id="UP001176961"/>
    </source>
</evidence>
<name>A0AA36MDV5_CYLNA</name>
<dbReference type="EMBL" id="CATQJL010000326">
    <property type="protein sequence ID" value="CAJ0609589.1"/>
    <property type="molecule type" value="Genomic_DNA"/>
</dbReference>
<feature type="non-terminal residue" evidence="1">
    <location>
        <position position="100"/>
    </location>
</feature>
<accession>A0AA36MDV5</accession>
<gene>
    <name evidence="1" type="ORF">CYNAS_LOCUS21572</name>
</gene>
<sequence length="100" mass="11924">MRFISKELLYLTAFTDNSHFLKCECISYGVIIFNAQHLACVIGQSSSPIHPQNSAFLFCTLRYSYYNYFCKFFALWRFHCCMEHRIRNFQHCPQKETMSV</sequence>
<keyword evidence="2" id="KW-1185">Reference proteome</keyword>
<proteinExistence type="predicted"/>
<evidence type="ECO:0000313" key="1">
    <source>
        <dbReference type="EMBL" id="CAJ0609589.1"/>
    </source>
</evidence>
<dbReference type="Proteomes" id="UP001176961">
    <property type="component" value="Unassembled WGS sequence"/>
</dbReference>
<protein>
    <submittedName>
        <fullName evidence="1">Uncharacterized protein</fullName>
    </submittedName>
</protein>
<organism evidence="1 2">
    <name type="scientific">Cylicocyclus nassatus</name>
    <name type="common">Nematode worm</name>
    <dbReference type="NCBI Taxonomy" id="53992"/>
    <lineage>
        <taxon>Eukaryota</taxon>
        <taxon>Metazoa</taxon>
        <taxon>Ecdysozoa</taxon>
        <taxon>Nematoda</taxon>
        <taxon>Chromadorea</taxon>
        <taxon>Rhabditida</taxon>
        <taxon>Rhabditina</taxon>
        <taxon>Rhabditomorpha</taxon>
        <taxon>Strongyloidea</taxon>
        <taxon>Strongylidae</taxon>
        <taxon>Cylicocyclus</taxon>
    </lineage>
</organism>
<comment type="caution">
    <text evidence="1">The sequence shown here is derived from an EMBL/GenBank/DDBJ whole genome shotgun (WGS) entry which is preliminary data.</text>
</comment>
<dbReference type="AlphaFoldDB" id="A0AA36MDV5"/>